<comment type="similarity">
    <text evidence="3">Belongs to the major facilitator superfamily. Sugar transporter (TC 2.A.1.1) family.</text>
</comment>
<feature type="transmembrane region" description="Helical" evidence="16">
    <location>
        <begin position="281"/>
        <end position="301"/>
    </location>
</feature>
<evidence type="ECO:0000256" key="8">
    <source>
        <dbReference type="ARBA" id="ARBA00023015"/>
    </source>
</evidence>
<dbReference type="Gene3D" id="1.25.40.180">
    <property type="match status" value="1"/>
</dbReference>
<feature type="domain" description="Major facilitator superfamily (MFS) profile" evidence="17">
    <location>
        <begin position="1"/>
        <end position="421"/>
    </location>
</feature>
<keyword evidence="6 16" id="KW-0812">Transmembrane</keyword>
<gene>
    <name evidence="18" type="primary">not1</name>
    <name evidence="18" type="ORF">Hypma_011399</name>
</gene>
<keyword evidence="11" id="KW-0539">Nucleus</keyword>
<dbReference type="GO" id="GO:0030015">
    <property type="term" value="C:CCR4-NOT core complex"/>
    <property type="evidence" value="ECO:0007669"/>
    <property type="project" value="InterPro"/>
</dbReference>
<feature type="transmembrane region" description="Helical" evidence="16">
    <location>
        <begin position="6"/>
        <end position="27"/>
    </location>
</feature>
<dbReference type="InterPro" id="IPR007196">
    <property type="entry name" value="CCR4-Not_Not1_C"/>
</dbReference>
<feature type="transmembrane region" description="Helical" evidence="16">
    <location>
        <begin position="65"/>
        <end position="82"/>
    </location>
</feature>
<dbReference type="Pfam" id="PF00083">
    <property type="entry name" value="Sugar_tr"/>
    <property type="match status" value="1"/>
</dbReference>
<dbReference type="InterPro" id="IPR038535">
    <property type="entry name" value="CNOT1_TTP_bind_sf"/>
</dbReference>
<evidence type="ECO:0000256" key="12">
    <source>
        <dbReference type="ARBA" id="ARBA00049119"/>
    </source>
</evidence>
<organism evidence="18 19">
    <name type="scientific">Hypsizygus marmoreus</name>
    <name type="common">White beech mushroom</name>
    <name type="synonym">Agaricus marmoreus</name>
    <dbReference type="NCBI Taxonomy" id="39966"/>
    <lineage>
        <taxon>Eukaryota</taxon>
        <taxon>Fungi</taxon>
        <taxon>Dikarya</taxon>
        <taxon>Basidiomycota</taxon>
        <taxon>Agaricomycotina</taxon>
        <taxon>Agaricomycetes</taxon>
        <taxon>Agaricomycetidae</taxon>
        <taxon>Agaricales</taxon>
        <taxon>Tricholomatineae</taxon>
        <taxon>Lyophyllaceae</taxon>
        <taxon>Hypsizygus</taxon>
    </lineage>
</organism>
<keyword evidence="7 16" id="KW-1133">Transmembrane helix</keyword>
<dbReference type="PROSITE" id="PS50850">
    <property type="entry name" value="MFS"/>
    <property type="match status" value="1"/>
</dbReference>
<evidence type="ECO:0000256" key="3">
    <source>
        <dbReference type="ARBA" id="ARBA00010992"/>
    </source>
</evidence>
<feature type="transmembrane region" description="Helical" evidence="16">
    <location>
        <begin position="125"/>
        <end position="150"/>
    </location>
</feature>
<evidence type="ECO:0000256" key="16">
    <source>
        <dbReference type="SAM" id="Phobius"/>
    </source>
</evidence>
<dbReference type="InterPro" id="IPR040398">
    <property type="entry name" value="Not1"/>
</dbReference>
<dbReference type="FunFam" id="1.25.40.180:FF:000012">
    <property type="entry name" value="Ccr4-Not transcription complex subunit"/>
    <property type="match status" value="1"/>
</dbReference>
<evidence type="ECO:0000313" key="18">
    <source>
        <dbReference type="EMBL" id="RDB21027.1"/>
    </source>
</evidence>
<feature type="transmembrane region" description="Helical" evidence="16">
    <location>
        <begin position="218"/>
        <end position="239"/>
    </location>
</feature>
<dbReference type="InterPro" id="IPR003663">
    <property type="entry name" value="Sugar/inositol_transpt"/>
</dbReference>
<evidence type="ECO:0000256" key="9">
    <source>
        <dbReference type="ARBA" id="ARBA00023136"/>
    </source>
</evidence>
<evidence type="ECO:0000256" key="15">
    <source>
        <dbReference type="SAM" id="MobiDB-lite"/>
    </source>
</evidence>
<evidence type="ECO:0000256" key="10">
    <source>
        <dbReference type="ARBA" id="ARBA00023163"/>
    </source>
</evidence>
<dbReference type="GO" id="GO:0005634">
    <property type="term" value="C:nucleus"/>
    <property type="evidence" value="ECO:0007669"/>
    <property type="project" value="UniProtKB-SubCell"/>
</dbReference>
<dbReference type="InterPro" id="IPR032194">
    <property type="entry name" value="CNOT1_HEAT"/>
</dbReference>
<dbReference type="InParanoid" id="A0A369JKD5"/>
<dbReference type="PRINTS" id="PR00171">
    <property type="entry name" value="SUGRTRNSPORT"/>
</dbReference>
<comment type="function">
    <text evidence="13">Acts as a component of the CCR4-NOT core complex, which in the nucleus seems to be a general transcription factor, and in the cytoplasm the major mRNA deadenylase involved in mRNA turnover. The NOT protein subcomplex negatively regulates the basal and activated transcription of many genes. Preferentially affects TC-type TATA element-dependent transcription. Could directly or indirectly inhibit component(s) of the general transcription machinery.</text>
</comment>
<dbReference type="InterPro" id="IPR005828">
    <property type="entry name" value="MFS_sugar_transport-like"/>
</dbReference>
<dbReference type="FunCoup" id="A0A369JKD5">
    <property type="interactions" value="686"/>
</dbReference>
<dbReference type="GO" id="GO:0017148">
    <property type="term" value="P:negative regulation of translation"/>
    <property type="evidence" value="ECO:0007669"/>
    <property type="project" value="InterPro"/>
</dbReference>
<evidence type="ECO:0000256" key="13">
    <source>
        <dbReference type="ARBA" id="ARBA00059181"/>
    </source>
</evidence>
<dbReference type="InterPro" id="IPR055454">
    <property type="entry name" value="CNOT1-like_NOT1_connector"/>
</dbReference>
<comment type="subcellular location">
    <subcellularLocation>
        <location evidence="2">Membrane</location>
        <topology evidence="2">Multi-pass membrane protein</topology>
    </subcellularLocation>
    <subcellularLocation>
        <location evidence="1">Nucleus</location>
    </subcellularLocation>
</comment>
<feature type="transmembrane region" description="Helical" evidence="16">
    <location>
        <begin position="344"/>
        <end position="366"/>
    </location>
</feature>
<dbReference type="Gene3D" id="1.25.40.840">
    <property type="entry name" value="CCR4-NOT transcription complex subunit 1 TTP binding domain"/>
    <property type="match status" value="1"/>
</dbReference>
<comment type="caution">
    <text evidence="18">The sequence shown here is derived from an EMBL/GenBank/DDBJ whole genome shotgun (WGS) entry which is preliminary data.</text>
</comment>
<evidence type="ECO:0000256" key="11">
    <source>
        <dbReference type="ARBA" id="ARBA00023242"/>
    </source>
</evidence>
<dbReference type="Gene3D" id="1.20.1250.20">
    <property type="entry name" value="MFS general substrate transporter like domains"/>
    <property type="match status" value="1"/>
</dbReference>
<dbReference type="CDD" id="cd20710">
    <property type="entry name" value="NOT1_connector"/>
    <property type="match status" value="1"/>
</dbReference>
<evidence type="ECO:0000313" key="19">
    <source>
        <dbReference type="Proteomes" id="UP000076154"/>
    </source>
</evidence>
<dbReference type="GO" id="GO:0000289">
    <property type="term" value="P:nuclear-transcribed mRNA poly(A) tail shortening"/>
    <property type="evidence" value="ECO:0007669"/>
    <property type="project" value="UniProtKB-ARBA"/>
</dbReference>
<comment type="catalytic activity">
    <reaction evidence="12">
        <text>myo-inositol(out) + H(+)(out) = myo-inositol(in) + H(+)(in)</text>
        <dbReference type="Rhea" id="RHEA:60364"/>
        <dbReference type="ChEBI" id="CHEBI:15378"/>
        <dbReference type="ChEBI" id="CHEBI:17268"/>
    </reaction>
</comment>
<dbReference type="PANTHER" id="PTHR13162:SF8">
    <property type="entry name" value="CCR4-NOT TRANSCRIPTION COMPLEX SUBUNIT 1"/>
    <property type="match status" value="1"/>
</dbReference>
<dbReference type="GO" id="GO:0022857">
    <property type="term" value="F:transmembrane transporter activity"/>
    <property type="evidence" value="ECO:0007669"/>
    <property type="project" value="InterPro"/>
</dbReference>
<keyword evidence="8" id="KW-0805">Transcription regulation</keyword>
<dbReference type="Pfam" id="PF16417">
    <property type="entry name" value="CNOT1_TTP_bind"/>
    <property type="match status" value="1"/>
</dbReference>
<dbReference type="InterPro" id="IPR032191">
    <property type="entry name" value="CNOT1_CAF1_bind"/>
</dbReference>
<keyword evidence="4" id="KW-0813">Transport</keyword>
<dbReference type="Pfam" id="PF25097">
    <property type="entry name" value="ARM_Cnot1"/>
    <property type="match status" value="1"/>
</dbReference>
<feature type="transmembrane region" description="Helical" evidence="16">
    <location>
        <begin position="39"/>
        <end position="59"/>
    </location>
</feature>
<dbReference type="OrthoDB" id="1933107at2759"/>
<keyword evidence="19" id="KW-1185">Reference proteome</keyword>
<reference evidence="18" key="1">
    <citation type="submission" date="2018-04" db="EMBL/GenBank/DDBJ databases">
        <title>Whole genome sequencing of Hypsizygus marmoreus.</title>
        <authorList>
            <person name="Choi I.-G."/>
            <person name="Min B."/>
            <person name="Kim J.-G."/>
            <person name="Kim S."/>
            <person name="Oh Y.-L."/>
            <person name="Kong W.-S."/>
            <person name="Park H."/>
            <person name="Jeong J."/>
            <person name="Song E.-S."/>
        </authorList>
    </citation>
    <scope>NUCLEOTIDE SEQUENCE [LARGE SCALE GENOMIC DNA]</scope>
    <source>
        <strain evidence="18">51987-8</strain>
    </source>
</reference>
<dbReference type="Gene3D" id="1.25.40.790">
    <property type="match status" value="1"/>
</dbReference>
<proteinExistence type="inferred from homology"/>
<keyword evidence="9 16" id="KW-0472">Membrane</keyword>
<evidence type="ECO:0000259" key="17">
    <source>
        <dbReference type="PROSITE" id="PS50850"/>
    </source>
</evidence>
<evidence type="ECO:0000256" key="4">
    <source>
        <dbReference type="ARBA" id="ARBA00022448"/>
    </source>
</evidence>
<dbReference type="InterPro" id="IPR032193">
    <property type="entry name" value="CNOT1_TTP_bind"/>
</dbReference>
<dbReference type="GO" id="GO:0060090">
    <property type="term" value="F:molecular adaptor activity"/>
    <property type="evidence" value="ECO:0007669"/>
    <property type="project" value="TreeGrafter"/>
</dbReference>
<dbReference type="EMBL" id="LUEZ02000055">
    <property type="protein sequence ID" value="RDB21027.1"/>
    <property type="molecule type" value="Genomic_DNA"/>
</dbReference>
<dbReference type="GO" id="GO:0000932">
    <property type="term" value="C:P-body"/>
    <property type="evidence" value="ECO:0007669"/>
    <property type="project" value="TreeGrafter"/>
</dbReference>
<feature type="region of interest" description="Disordered" evidence="15">
    <location>
        <begin position="426"/>
        <end position="451"/>
    </location>
</feature>
<dbReference type="Pfam" id="PF16418">
    <property type="entry name" value="CNOT1_HEAT"/>
    <property type="match status" value="1"/>
</dbReference>
<evidence type="ECO:0000256" key="5">
    <source>
        <dbReference type="ARBA" id="ARBA00022491"/>
    </source>
</evidence>
<dbReference type="Proteomes" id="UP000076154">
    <property type="component" value="Unassembled WGS sequence"/>
</dbReference>
<evidence type="ECO:0000256" key="6">
    <source>
        <dbReference type="ARBA" id="ARBA00022692"/>
    </source>
</evidence>
<feature type="transmembrane region" description="Helical" evidence="16">
    <location>
        <begin position="307"/>
        <end position="332"/>
    </location>
</feature>
<dbReference type="InterPro" id="IPR024557">
    <property type="entry name" value="CNOT1_dom_4"/>
</dbReference>
<evidence type="ECO:0000256" key="2">
    <source>
        <dbReference type="ARBA" id="ARBA00004141"/>
    </source>
</evidence>
<protein>
    <recommendedName>
        <fullName evidence="14">General negative regulator of transcription subunit 1</fullName>
    </recommendedName>
</protein>
<dbReference type="SUPFAM" id="SSF103473">
    <property type="entry name" value="MFS general substrate transporter"/>
    <property type="match status" value="1"/>
</dbReference>
<dbReference type="InterPro" id="IPR036259">
    <property type="entry name" value="MFS_trans_sf"/>
</dbReference>
<evidence type="ECO:0000256" key="1">
    <source>
        <dbReference type="ARBA" id="ARBA00004123"/>
    </source>
</evidence>
<keyword evidence="5" id="KW-0678">Repressor</keyword>
<dbReference type="Gene3D" id="1.25.40.800">
    <property type="match status" value="1"/>
</dbReference>
<dbReference type="Pfam" id="PF16415">
    <property type="entry name" value="CNOT1_CAF1_bind"/>
    <property type="match status" value="1"/>
</dbReference>
<sequence length="2551" mass="283885">MSDFVFSAVTAIFTIGGLAGSLVANLVMDRWGRRGATRISAALTSGGSCLMGMSSSIIALGVGRFLVGVGSGLGLCVGPIFLAEIAPSKISGSVGVLTQLGIVLGIMVTQTLGLRLATPTEWRAVLFFSFALSVGQIALSAFVVESPVWLGNRGEVDKRKAVSNRLWDQSIALESPRQRVEEDLDPLLDELEARREDVQRIAITVPQLLAARELRKPLTIVCLAMASQQLSGINAVLYYSNDILSKSLPDLGPYVSLGITIINVLMTFPPIVLIERMGRRQLLTVSTIGALVSLLIVGFGLNTGFVTLSSIAIMTFVTSFAVGLGPIPFVMIPEVSPPHAVSSISSVALATNWIVNFVVGLVFLPLRNLLAGGDAIDGVESVRIVSPLESFPAHQTVRFAPVVTETVLEAVSISFPHPSFSESFKTATGPGSVARRSVTPSRSSHMDNPPSTNIHTIVKAQIVFLLSTLTEDNFERNQVEIRSLSEQHGIDTYLHFIRRLIVHSQNRLASAAPPPAFDPSASLTFRLLVQETQRLARDPFLADRFRDGIDKGEGDIFRQFDLIRFADRIGLRPLERLVLASSIIAAPTRKELATQAATMIRLEFDNAVLALCHNPSFDHADLSPNQVTKLMSNLLADTPAESPVLDTSQVKALITAAQTKYGKDTMAPILHRILPNLSLLSNTSLVDLLLQLGPDITNDPDVVRSLLARYGITDTNPPRDAQVVETMTVLSRQAAEGKVMCDVGSVVRAFSSFNVNLNWPSVIKSFDRPDRHGVDTATLKMLIAILLNSPREVEPHAVTGFWEIWNNPLYQLRLLDALLSLPADTFNFVQLPGQRIVTVDDVAIASPTIKSLAANVQGHTWNSLELFEVLVRLADSDSAEIRNCVREMLDKAIKISAELVHMGLLQVPEPSWNEIRLEYSRKLLAMFLAGHPNHQLVFMRIWQIEPTYLTNAFRDFYQENPLNITRILDVAQDLKILESLLEVRPFVFALDVAALASRREYLNLDKWLADNVANHGAEFLHSIIVFLEQKMESEKASRMSDPATENRTMPLSPNTITIILRVLRNNTSLMDQSDADFCLEVRNACLQIHPRLMSLIPGSDIEPGFNVVNYSPEIEAEVDGIYKQMYDEHTSIDEVIAMLQRYKESSNPRDHEVFSCMLHFLFDEYKFFQSYYPARELAMTGYLFGSLIQHQLIDYIPLGIAIRYILDALNCPPETNLFKFGLQALSQFESRLPEWKPLCAALLAIPHLAEARPDLVANIQRALANADTNAGPADASFSSLGGSMDPLPVFTAIQPDPIEGNIEPPPEELSDRILFIVNNLAPSNFETKLSEMRQQFEDAYSRWFANYLVDQRISTEPNNHNLYLRFLDAMDRQQLNMLILQETFVKAAALLNSEKTMQSGSERNTLKNVGAWLGTITLARDRPIKHKNLSFKDLLIEGYDSGRLIVAIPFVCKTLEPCVKSKVFRPPNPWLMAVISLLAELYHFAELKLNLKFEIEVLCKALDIDLDGVEATTILRNRPLNDSNLALPEYGSDITTLPIGGDQAGHGDSQILPFGPSSPSDSQRALGTQIEAILSALQLHVLVNPQLTPLNVNHVFKRAVQMAVDRAVREIILPVVERSVTIAGISTRELVSKDFATEPNEEKLRAAGHLMAKKLAGSLALVTCKEPLKSNLATHLRQFLNDHGFSEVVPEQFIQMIVADNLDIACSAIEKAAMDRAVADVDEGFAPSYDARRRHRELRPGQPFWDPSAPASNFTITLPDPLRIKPSGLQPHQISVYEDFGADSKRRVASRPSSTMSLSTPALYSPSPVPDLTGFHTHQEAMDRFTVLIRDLEAIMLQMPLHSHEAALPPNHDIRHIVGQILALANEAVDRNRTPLMMSQKIVQLLYKTPSQLGRDVFVALLGRLCSQFEDVEREALTWLLYAEDERKYNVDVTVTLLKSGLVNVTLQDQQLAKTLLADPRPNLLNFTTSLIRECLSSEPPVASQSQFAYSIEILGQLAQGGRANDEVTRLLEDLHGVRRLSAATSDSLAIIRQASVKPETEQMREKLFMWFQQWVGIYQRSLTPEKSFVPFITQLTKQGILKVEDVSSFFFRVCAESSVNSYIKCVATGDFDYAFQALDAMSRLIVYIVKYHGDASGVNNDQAKVHYLTKILSIFVLVLANLHEEQGPAFQQKPFFRFFSSLLNDLHSVETHLGPVYFHLLIAISDSFSSLQPTYFPGFAFSWMCLISHRLFMPKLLLSENREGWSAFHKLLLSLFKFLNPFLKDLDVQPAACDLYRGSLRLVLVLLHDFPEFLSEYYFTLCDVIPPNCVQLRNIILSAFPPSLILPDPHLRNLKFDSIPEMGPIPPILSDFSSGLKNGDLRSHLDQYLLNRGTPSFLPSLKDQLKLPSIPDDSGESYNLPLINSLVMYIGVSSVAQAKARSGSSLFVASDPGVVALQYLAANLDVEGQHHLLVSIGLHLRYPNAHTHWFSSLVLHLFSEIKDERFQEVVTTTLLERFIVHRPHPWGALVTFIELLRNPKYDFWSKDFIRVAPEVTMLLERVARSIYPLP</sequence>
<dbReference type="PANTHER" id="PTHR13162">
    <property type="entry name" value="CCR4-NOT TRANSCRIPTION COMPLEX"/>
    <property type="match status" value="1"/>
</dbReference>
<evidence type="ECO:0000256" key="7">
    <source>
        <dbReference type="ARBA" id="ARBA00022989"/>
    </source>
</evidence>
<dbReference type="Pfam" id="PF12842">
    <property type="entry name" value="DUF3819"/>
    <property type="match status" value="1"/>
</dbReference>
<accession>A0A369JKD5</accession>
<dbReference type="STRING" id="39966.A0A369JKD5"/>
<feature type="transmembrane region" description="Helical" evidence="16">
    <location>
        <begin position="94"/>
        <end position="113"/>
    </location>
</feature>
<keyword evidence="10" id="KW-0804">Transcription</keyword>
<name>A0A369JKD5_HYPMA</name>
<evidence type="ECO:0000256" key="14">
    <source>
        <dbReference type="ARBA" id="ARBA00074459"/>
    </source>
</evidence>
<feature type="transmembrane region" description="Helical" evidence="16">
    <location>
        <begin position="251"/>
        <end position="274"/>
    </location>
</feature>
<dbReference type="Pfam" id="PF04054">
    <property type="entry name" value="Not1"/>
    <property type="match status" value="1"/>
</dbReference>
<dbReference type="InterPro" id="IPR020846">
    <property type="entry name" value="MFS_dom"/>
</dbReference>
<dbReference type="GO" id="GO:0016020">
    <property type="term" value="C:membrane"/>
    <property type="evidence" value="ECO:0007669"/>
    <property type="project" value="UniProtKB-SubCell"/>
</dbReference>